<evidence type="ECO:0000256" key="1">
    <source>
        <dbReference type="ARBA" id="ARBA00001964"/>
    </source>
</evidence>
<dbReference type="GO" id="GO:0009097">
    <property type="term" value="P:isoleucine biosynthetic process"/>
    <property type="evidence" value="ECO:0007669"/>
    <property type="project" value="TreeGrafter"/>
</dbReference>
<dbReference type="GO" id="GO:0003984">
    <property type="term" value="F:acetolactate synthase activity"/>
    <property type="evidence" value="ECO:0007669"/>
    <property type="project" value="UniProtKB-EC"/>
</dbReference>
<dbReference type="SUPFAM" id="SSF52467">
    <property type="entry name" value="DHS-like NAD/FAD-binding domain"/>
    <property type="match status" value="1"/>
</dbReference>
<evidence type="ECO:0000313" key="9">
    <source>
        <dbReference type="Proteomes" id="UP000250079"/>
    </source>
</evidence>
<dbReference type="CDD" id="cd07035">
    <property type="entry name" value="TPP_PYR_POX_like"/>
    <property type="match status" value="1"/>
</dbReference>
<feature type="domain" description="Thiamine pyrophosphate enzyme TPP-binding" evidence="6">
    <location>
        <begin position="376"/>
        <end position="521"/>
    </location>
</feature>
<dbReference type="KEGG" id="gai:IMCC3135_13860"/>
<dbReference type="InterPro" id="IPR045229">
    <property type="entry name" value="TPP_enz"/>
</dbReference>
<dbReference type="RefSeq" id="WP_088918133.1">
    <property type="nucleotide sequence ID" value="NZ_CP018632.1"/>
</dbReference>
<dbReference type="GO" id="GO:0050660">
    <property type="term" value="F:flavin adenine dinucleotide binding"/>
    <property type="evidence" value="ECO:0007669"/>
    <property type="project" value="TreeGrafter"/>
</dbReference>
<dbReference type="Pfam" id="PF02776">
    <property type="entry name" value="TPP_enzyme_N"/>
    <property type="match status" value="1"/>
</dbReference>
<evidence type="ECO:0000256" key="3">
    <source>
        <dbReference type="ARBA" id="ARBA00023052"/>
    </source>
</evidence>
<organism evidence="8 9">
    <name type="scientific">Granulosicoccus antarcticus IMCC3135</name>
    <dbReference type="NCBI Taxonomy" id="1192854"/>
    <lineage>
        <taxon>Bacteria</taxon>
        <taxon>Pseudomonadati</taxon>
        <taxon>Pseudomonadota</taxon>
        <taxon>Gammaproteobacteria</taxon>
        <taxon>Chromatiales</taxon>
        <taxon>Granulosicoccaceae</taxon>
        <taxon>Granulosicoccus</taxon>
    </lineage>
</organism>
<evidence type="ECO:0000256" key="2">
    <source>
        <dbReference type="ARBA" id="ARBA00007812"/>
    </source>
</evidence>
<reference evidence="8 9" key="1">
    <citation type="submission" date="2016-12" db="EMBL/GenBank/DDBJ databases">
        <authorList>
            <person name="Song W.-J."/>
            <person name="Kurnit D.M."/>
        </authorList>
    </citation>
    <scope>NUCLEOTIDE SEQUENCE [LARGE SCALE GENOMIC DNA]</scope>
    <source>
        <strain evidence="8 9">IMCC3135</strain>
    </source>
</reference>
<evidence type="ECO:0000259" key="6">
    <source>
        <dbReference type="Pfam" id="PF02775"/>
    </source>
</evidence>
<dbReference type="InterPro" id="IPR029035">
    <property type="entry name" value="DHS-like_NAD/FAD-binding_dom"/>
</dbReference>
<feature type="domain" description="Thiamine pyrophosphate enzyme central" evidence="5">
    <location>
        <begin position="190"/>
        <end position="293"/>
    </location>
</feature>
<keyword evidence="9" id="KW-1185">Reference proteome</keyword>
<dbReference type="Gene3D" id="3.40.50.1220">
    <property type="entry name" value="TPP-binding domain"/>
    <property type="match status" value="1"/>
</dbReference>
<dbReference type="AlphaFoldDB" id="A0A2Z2NYL6"/>
<gene>
    <name evidence="8" type="primary">ilvG_2</name>
    <name evidence="8" type="ORF">IMCC3135_13860</name>
</gene>
<dbReference type="EMBL" id="CP018632">
    <property type="protein sequence ID" value="ASJ72857.1"/>
    <property type="molecule type" value="Genomic_DNA"/>
</dbReference>
<dbReference type="GO" id="GO:0030976">
    <property type="term" value="F:thiamine pyrophosphate binding"/>
    <property type="evidence" value="ECO:0007669"/>
    <property type="project" value="InterPro"/>
</dbReference>
<dbReference type="Pfam" id="PF02775">
    <property type="entry name" value="TPP_enzyme_C"/>
    <property type="match status" value="1"/>
</dbReference>
<dbReference type="InterPro" id="IPR029061">
    <property type="entry name" value="THDP-binding"/>
</dbReference>
<feature type="domain" description="Thiamine pyrophosphate enzyme N-terminal TPP-binding" evidence="7">
    <location>
        <begin position="1"/>
        <end position="117"/>
    </location>
</feature>
<name>A0A2Z2NYL6_9GAMM</name>
<proteinExistence type="inferred from homology"/>
<comment type="cofactor">
    <cofactor evidence="1">
        <name>thiamine diphosphate</name>
        <dbReference type="ChEBI" id="CHEBI:58937"/>
    </cofactor>
</comment>
<accession>A0A2Z2NYL6</accession>
<evidence type="ECO:0000313" key="8">
    <source>
        <dbReference type="EMBL" id="ASJ72857.1"/>
    </source>
</evidence>
<dbReference type="InterPro" id="IPR012000">
    <property type="entry name" value="Thiamin_PyroP_enz_cen_dom"/>
</dbReference>
<keyword evidence="8" id="KW-0808">Transferase</keyword>
<dbReference type="SUPFAM" id="SSF52518">
    <property type="entry name" value="Thiamin diphosphate-binding fold (THDP-binding)"/>
    <property type="match status" value="2"/>
</dbReference>
<dbReference type="EC" id="2.2.1.6" evidence="8"/>
<sequence length="534" mass="56412">MRGADLLVKSLAAAGVTRIFSLSGNQIMPIYDACFDANIEIIHTRHEAAAVFMAEAYAQLTGKVAVAMVTAGAGAANTLGPLFTCSESQTPVLLLTGDSPVSQDGRGAFQELDQVPMTSPVTKLSFRPTRARDFGVDVARAIRTAQSGRPGPVHMALPFDLVDADISDGVVPHSSAFARECMRISEGDLRQISQTLAAAKRPLVICGPAMNETRNAGRLEALSNALDAPVVAMESPRGLRDPALGDFMQALAQADVIVNLGKRVDFTLNFGSFNPLCSWIVVEPDADERSRAHLNLNKQLAACFAADPRDIIDDLVSAASATATRSEWRGQVAAFIEARGYSEDDSVDSGKITPAQLCAAVQRQISKASKSVMICDGGEFGQWAQAATQADRRVINGISGAIGGGLCYGLGAKKADPDATVFALMGDGTVGFHFAEFETAARNDAPYVVVIGNDERWNAEHQIQMRDYGPDRLIGCGLSDARYDKAVKGLGGHGEYVTDLADLDAALDRAVKSGKVACVNVIMEGVPAPSGSAH</sequence>
<comment type="similarity">
    <text evidence="2 4">Belongs to the TPP enzyme family.</text>
</comment>
<evidence type="ECO:0000259" key="5">
    <source>
        <dbReference type="Pfam" id="PF00205"/>
    </source>
</evidence>
<dbReference type="InterPro" id="IPR012001">
    <property type="entry name" value="Thiamin_PyroP_enz_TPP-bd_dom"/>
</dbReference>
<dbReference type="PANTHER" id="PTHR18968:SF166">
    <property type="entry name" value="2-HYDROXYACYL-COA LYASE 2"/>
    <property type="match status" value="1"/>
</dbReference>
<dbReference type="Pfam" id="PF00205">
    <property type="entry name" value="TPP_enzyme_M"/>
    <property type="match status" value="1"/>
</dbReference>
<evidence type="ECO:0000259" key="7">
    <source>
        <dbReference type="Pfam" id="PF02776"/>
    </source>
</evidence>
<protein>
    <submittedName>
        <fullName evidence="8">Acetolactate synthase large subunit IlvG</fullName>
        <ecNumber evidence="8">2.2.1.6</ecNumber>
    </submittedName>
</protein>
<dbReference type="OrthoDB" id="9791859at2"/>
<evidence type="ECO:0000256" key="4">
    <source>
        <dbReference type="RuleBase" id="RU362132"/>
    </source>
</evidence>
<dbReference type="Proteomes" id="UP000250079">
    <property type="component" value="Chromosome"/>
</dbReference>
<dbReference type="FunFam" id="3.40.50.970:FF:000007">
    <property type="entry name" value="Acetolactate synthase"/>
    <property type="match status" value="1"/>
</dbReference>
<dbReference type="GO" id="GO:0005948">
    <property type="term" value="C:acetolactate synthase complex"/>
    <property type="evidence" value="ECO:0007669"/>
    <property type="project" value="TreeGrafter"/>
</dbReference>
<dbReference type="InterPro" id="IPR011766">
    <property type="entry name" value="TPP_enzyme_TPP-bd"/>
</dbReference>
<dbReference type="GO" id="GO:0000287">
    <property type="term" value="F:magnesium ion binding"/>
    <property type="evidence" value="ECO:0007669"/>
    <property type="project" value="InterPro"/>
</dbReference>
<dbReference type="PANTHER" id="PTHR18968">
    <property type="entry name" value="THIAMINE PYROPHOSPHATE ENZYMES"/>
    <property type="match status" value="1"/>
</dbReference>
<keyword evidence="3 4" id="KW-0786">Thiamine pyrophosphate</keyword>
<dbReference type="GO" id="GO:0009099">
    <property type="term" value="P:L-valine biosynthetic process"/>
    <property type="evidence" value="ECO:0007669"/>
    <property type="project" value="TreeGrafter"/>
</dbReference>
<dbReference type="Gene3D" id="3.40.50.970">
    <property type="match status" value="2"/>
</dbReference>